<sequence length="270" mass="30586">MGEQGSYIVSLVMVGIGAMLILVIAFLLTFNHSQRRKFRHRQEMMTLREEQQNLLIEAAIKAEESERKRIAEELHDDVGALLSATKLYMHHIDTGPLKETDRLSHEKCIELLGESIGKVRTISHNLHSIMMEDMGLNEGIRSFLRKLEQSNSLSIIVELDESYGSFTGGKDINIYRIIQELCNNILKHADAQALTIRSWPENKHVNFQLQHDGKGLSQEMFEQLRFQSNGLGLKNIQNRVALLKGIILFDVNDMNSSVLLKIPAENGVPA</sequence>
<dbReference type="InterPro" id="IPR050482">
    <property type="entry name" value="Sensor_HK_TwoCompSys"/>
</dbReference>
<keyword evidence="4" id="KW-0808">Transferase</keyword>
<evidence type="ECO:0000313" key="12">
    <source>
        <dbReference type="Proteomes" id="UP001560573"/>
    </source>
</evidence>
<keyword evidence="7" id="KW-0067">ATP-binding</keyword>
<reference evidence="11 12" key="1">
    <citation type="submission" date="2023-07" db="EMBL/GenBank/DDBJ databases">
        <authorList>
            <person name="Lian W.-H."/>
        </authorList>
    </citation>
    <scope>NUCLEOTIDE SEQUENCE [LARGE SCALE GENOMIC DNA]</scope>
    <source>
        <strain evidence="11 12">SYSU DXS3180</strain>
    </source>
</reference>
<keyword evidence="9" id="KW-0812">Transmembrane</keyword>
<dbReference type="PROSITE" id="PS50109">
    <property type="entry name" value="HIS_KIN"/>
    <property type="match status" value="1"/>
</dbReference>
<dbReference type="InterPro" id="IPR036890">
    <property type="entry name" value="HATPase_C_sf"/>
</dbReference>
<comment type="catalytic activity">
    <reaction evidence="1">
        <text>ATP + protein L-histidine = ADP + protein N-phospho-L-histidine.</text>
        <dbReference type="EC" id="2.7.13.3"/>
    </reaction>
</comment>
<dbReference type="InterPro" id="IPR011712">
    <property type="entry name" value="Sig_transdc_His_kin_sub3_dim/P"/>
</dbReference>
<evidence type="ECO:0000256" key="9">
    <source>
        <dbReference type="SAM" id="Phobius"/>
    </source>
</evidence>
<evidence type="ECO:0000256" key="7">
    <source>
        <dbReference type="ARBA" id="ARBA00022840"/>
    </source>
</evidence>
<dbReference type="GO" id="GO:0016301">
    <property type="term" value="F:kinase activity"/>
    <property type="evidence" value="ECO:0007669"/>
    <property type="project" value="UniProtKB-KW"/>
</dbReference>
<comment type="caution">
    <text evidence="11">The sequence shown here is derived from an EMBL/GenBank/DDBJ whole genome shotgun (WGS) entry which is preliminary data.</text>
</comment>
<keyword evidence="5" id="KW-0547">Nucleotide-binding</keyword>
<name>A0ABV3ZBX9_9BACT</name>
<dbReference type="InterPro" id="IPR005467">
    <property type="entry name" value="His_kinase_dom"/>
</dbReference>
<dbReference type="PANTHER" id="PTHR24421:SF10">
    <property type="entry name" value="NITRATE_NITRITE SENSOR PROTEIN NARQ"/>
    <property type="match status" value="1"/>
</dbReference>
<keyword evidence="3" id="KW-0597">Phosphoprotein</keyword>
<keyword evidence="8" id="KW-0902">Two-component regulatory system</keyword>
<evidence type="ECO:0000313" key="11">
    <source>
        <dbReference type="EMBL" id="MEX6685938.1"/>
    </source>
</evidence>
<dbReference type="Pfam" id="PF07730">
    <property type="entry name" value="HisKA_3"/>
    <property type="match status" value="1"/>
</dbReference>
<feature type="domain" description="Histidine kinase" evidence="10">
    <location>
        <begin position="69"/>
        <end position="266"/>
    </location>
</feature>
<dbReference type="Gene3D" id="1.20.5.1930">
    <property type="match status" value="1"/>
</dbReference>
<feature type="transmembrane region" description="Helical" evidence="9">
    <location>
        <begin position="6"/>
        <end position="30"/>
    </location>
</feature>
<evidence type="ECO:0000256" key="5">
    <source>
        <dbReference type="ARBA" id="ARBA00022741"/>
    </source>
</evidence>
<evidence type="ECO:0000256" key="1">
    <source>
        <dbReference type="ARBA" id="ARBA00000085"/>
    </source>
</evidence>
<dbReference type="RefSeq" id="WP_369327327.1">
    <property type="nucleotide sequence ID" value="NZ_JAULBC010000001.1"/>
</dbReference>
<keyword evidence="9" id="KW-0472">Membrane</keyword>
<dbReference type="PANTHER" id="PTHR24421">
    <property type="entry name" value="NITRATE/NITRITE SENSOR PROTEIN NARX-RELATED"/>
    <property type="match status" value="1"/>
</dbReference>
<evidence type="ECO:0000256" key="8">
    <source>
        <dbReference type="ARBA" id="ARBA00023012"/>
    </source>
</evidence>
<accession>A0ABV3ZBX9</accession>
<protein>
    <recommendedName>
        <fullName evidence="2">histidine kinase</fullName>
        <ecNumber evidence="2">2.7.13.3</ecNumber>
    </recommendedName>
</protein>
<dbReference type="EC" id="2.7.13.3" evidence="2"/>
<evidence type="ECO:0000256" key="2">
    <source>
        <dbReference type="ARBA" id="ARBA00012438"/>
    </source>
</evidence>
<evidence type="ECO:0000256" key="6">
    <source>
        <dbReference type="ARBA" id="ARBA00022777"/>
    </source>
</evidence>
<proteinExistence type="predicted"/>
<dbReference type="Proteomes" id="UP001560573">
    <property type="component" value="Unassembled WGS sequence"/>
</dbReference>
<dbReference type="InterPro" id="IPR003594">
    <property type="entry name" value="HATPase_dom"/>
</dbReference>
<dbReference type="EMBL" id="JAULBC010000001">
    <property type="protein sequence ID" value="MEX6685938.1"/>
    <property type="molecule type" value="Genomic_DNA"/>
</dbReference>
<evidence type="ECO:0000256" key="3">
    <source>
        <dbReference type="ARBA" id="ARBA00022553"/>
    </source>
</evidence>
<keyword evidence="9" id="KW-1133">Transmembrane helix</keyword>
<keyword evidence="12" id="KW-1185">Reference proteome</keyword>
<evidence type="ECO:0000256" key="4">
    <source>
        <dbReference type="ARBA" id="ARBA00022679"/>
    </source>
</evidence>
<evidence type="ECO:0000259" key="10">
    <source>
        <dbReference type="PROSITE" id="PS50109"/>
    </source>
</evidence>
<dbReference type="Pfam" id="PF02518">
    <property type="entry name" value="HATPase_c"/>
    <property type="match status" value="1"/>
</dbReference>
<gene>
    <name evidence="11" type="ORF">QTN47_00445</name>
</gene>
<dbReference type="SMART" id="SM00387">
    <property type="entry name" value="HATPase_c"/>
    <property type="match status" value="1"/>
</dbReference>
<dbReference type="SUPFAM" id="SSF55874">
    <property type="entry name" value="ATPase domain of HSP90 chaperone/DNA topoisomerase II/histidine kinase"/>
    <property type="match status" value="1"/>
</dbReference>
<keyword evidence="6 11" id="KW-0418">Kinase</keyword>
<dbReference type="Gene3D" id="3.30.565.10">
    <property type="entry name" value="Histidine kinase-like ATPase, C-terminal domain"/>
    <property type="match status" value="1"/>
</dbReference>
<organism evidence="11 12">
    <name type="scientific">Danxiaibacter flavus</name>
    <dbReference type="NCBI Taxonomy" id="3049108"/>
    <lineage>
        <taxon>Bacteria</taxon>
        <taxon>Pseudomonadati</taxon>
        <taxon>Bacteroidota</taxon>
        <taxon>Chitinophagia</taxon>
        <taxon>Chitinophagales</taxon>
        <taxon>Chitinophagaceae</taxon>
        <taxon>Danxiaibacter</taxon>
    </lineage>
</organism>